<reference evidence="2 3" key="1">
    <citation type="submission" date="2020-07" db="EMBL/GenBank/DDBJ databases">
        <title>Taxonomic revisions and descriptions of new bacterial species based on genomic comparisons in the high-G+C-content subgroup of the family Alcaligenaceae.</title>
        <authorList>
            <person name="Szabo A."/>
            <person name="Felfoldi T."/>
        </authorList>
    </citation>
    <scope>NUCLEOTIDE SEQUENCE [LARGE SCALE GENOMIC DNA]</scope>
    <source>
        <strain evidence="2 3">DSM 25667</strain>
    </source>
</reference>
<dbReference type="SMART" id="SM00880">
    <property type="entry name" value="CHAD"/>
    <property type="match status" value="1"/>
</dbReference>
<dbReference type="Gene3D" id="1.40.20.10">
    <property type="entry name" value="CHAD domain"/>
    <property type="match status" value="1"/>
</dbReference>
<dbReference type="RefSeq" id="WP_130039870.1">
    <property type="nucleotide sequence ID" value="NZ_JACCEV010000004.1"/>
</dbReference>
<accession>A0A853H3X8</accession>
<dbReference type="EMBL" id="JACCEV010000004">
    <property type="protein sequence ID" value="NYT86730.1"/>
    <property type="molecule type" value="Genomic_DNA"/>
</dbReference>
<organism evidence="2 3">
    <name type="scientific">Pollutimonas harenae</name>
    <dbReference type="NCBI Taxonomy" id="657015"/>
    <lineage>
        <taxon>Bacteria</taxon>
        <taxon>Pseudomonadati</taxon>
        <taxon>Pseudomonadota</taxon>
        <taxon>Betaproteobacteria</taxon>
        <taxon>Burkholderiales</taxon>
        <taxon>Alcaligenaceae</taxon>
        <taxon>Pollutimonas</taxon>
    </lineage>
</organism>
<dbReference type="InterPro" id="IPR007899">
    <property type="entry name" value="CHAD_dom"/>
</dbReference>
<comment type="caution">
    <text evidence="2">The sequence shown here is derived from an EMBL/GenBank/DDBJ whole genome shotgun (WGS) entry which is preliminary data.</text>
</comment>
<dbReference type="PROSITE" id="PS51708">
    <property type="entry name" value="CHAD"/>
    <property type="match status" value="1"/>
</dbReference>
<sequence>MTTSPIDCYQLPVASISDLINQPVGKLKPLLALESDIAPYTAFDCFDHPLRHSGRLLLKTQDTLELFSESSRPLSQPTDHEICFVSGLAKGPIKQALSNLSSLRRLLPLGTGQRQHAVLTLTDDEEKTHCRAYLLFITAENGRATALAVLQGLKGYNVSLDALRERIIDLGGMLVTGNTLYESLFPLQSIYDAKPEIAISGDTRAFDAANQIISTHIPIARANEHGIIADHDTEFLHDYRIQLRKIRSVISLFQGIYTDAQTAELKARFSAIMAPTGRLRDLDVYLLEKQAYYDLLPKNLHNGLSAFYGMLASQRQTEQAKLASYLCSQPYLQEMKKLAALYVQPQTLAKGPNATLAAHDYASRLIWKRYRKVCKIAAGIDDTTPDADVHALRIQCKKLRYLMEFFGTIFPPADFKSLLKSLKGLQDNLGRFNDYSVQQASLHAALPTLRENQGDDHLEVAQSIGALIAVLHTRQLKERAKIVKNFMRFNSPETQQTFRKLFQERKA</sequence>
<dbReference type="AlphaFoldDB" id="A0A853H3X8"/>
<feature type="domain" description="CHAD" evidence="1">
    <location>
        <begin position="202"/>
        <end position="507"/>
    </location>
</feature>
<dbReference type="InterPro" id="IPR038186">
    <property type="entry name" value="CHAD_dom_sf"/>
</dbReference>
<dbReference type="PANTHER" id="PTHR39339:SF1">
    <property type="entry name" value="CHAD DOMAIN-CONTAINING PROTEIN"/>
    <property type="match status" value="1"/>
</dbReference>
<name>A0A853H3X8_9BURK</name>
<dbReference type="OrthoDB" id="3034217at2"/>
<dbReference type="PANTHER" id="PTHR39339">
    <property type="entry name" value="SLR1444 PROTEIN"/>
    <property type="match status" value="1"/>
</dbReference>
<dbReference type="Pfam" id="PF05235">
    <property type="entry name" value="CHAD"/>
    <property type="match status" value="1"/>
</dbReference>
<protein>
    <submittedName>
        <fullName evidence="2">CHAD domain-containing protein</fullName>
    </submittedName>
</protein>
<dbReference type="Proteomes" id="UP000554144">
    <property type="component" value="Unassembled WGS sequence"/>
</dbReference>
<evidence type="ECO:0000313" key="3">
    <source>
        <dbReference type="Proteomes" id="UP000554144"/>
    </source>
</evidence>
<proteinExistence type="predicted"/>
<gene>
    <name evidence="2" type="ORF">H0A62_14050</name>
</gene>
<keyword evidence="3" id="KW-1185">Reference proteome</keyword>
<evidence type="ECO:0000259" key="1">
    <source>
        <dbReference type="PROSITE" id="PS51708"/>
    </source>
</evidence>
<evidence type="ECO:0000313" key="2">
    <source>
        <dbReference type="EMBL" id="NYT86730.1"/>
    </source>
</evidence>